<dbReference type="InterPro" id="IPR036864">
    <property type="entry name" value="Zn2-C6_fun-type_DNA-bd_sf"/>
</dbReference>
<evidence type="ECO:0000256" key="9">
    <source>
        <dbReference type="SAM" id="MobiDB-lite"/>
    </source>
</evidence>
<dbReference type="CDD" id="cd14688">
    <property type="entry name" value="bZIP_YAP"/>
    <property type="match status" value="1"/>
</dbReference>
<evidence type="ECO:0000259" key="10">
    <source>
        <dbReference type="PROSITE" id="PS50048"/>
    </source>
</evidence>
<evidence type="ECO:0000256" key="1">
    <source>
        <dbReference type="ARBA" id="ARBA00004123"/>
    </source>
</evidence>
<feature type="compositionally biased region" description="Polar residues" evidence="9">
    <location>
        <begin position="109"/>
        <end position="128"/>
    </location>
</feature>
<dbReference type="SUPFAM" id="SSF57701">
    <property type="entry name" value="Zn2/Cys6 DNA-binding domain"/>
    <property type="match status" value="1"/>
</dbReference>
<accession>A0A7D9H1E4</accession>
<keyword evidence="5" id="KW-0238">DNA-binding</keyword>
<dbReference type="InterPro" id="IPR007219">
    <property type="entry name" value="XnlR_reg_dom"/>
</dbReference>
<protein>
    <submittedName>
        <fullName evidence="11">DEBR0S2_19460g1_1</fullName>
    </submittedName>
</protein>
<evidence type="ECO:0000313" key="12">
    <source>
        <dbReference type="Proteomes" id="UP000478008"/>
    </source>
</evidence>
<dbReference type="InterPro" id="IPR001138">
    <property type="entry name" value="Zn2Cys6_DnaBD"/>
</dbReference>
<dbReference type="GO" id="GO:0000981">
    <property type="term" value="F:DNA-binding transcription factor activity, RNA polymerase II-specific"/>
    <property type="evidence" value="ECO:0007669"/>
    <property type="project" value="InterPro"/>
</dbReference>
<keyword evidence="2" id="KW-0479">Metal-binding</keyword>
<dbReference type="SMART" id="SM00906">
    <property type="entry name" value="Fungal_trans"/>
    <property type="match status" value="1"/>
</dbReference>
<dbReference type="AlphaFoldDB" id="A0A7D9H1E4"/>
<dbReference type="InterPro" id="IPR051615">
    <property type="entry name" value="Transcr_Regulatory_Elem"/>
</dbReference>
<evidence type="ECO:0000313" key="11">
    <source>
        <dbReference type="EMBL" id="VUG17927.1"/>
    </source>
</evidence>
<dbReference type="GO" id="GO:0005634">
    <property type="term" value="C:nucleus"/>
    <property type="evidence" value="ECO:0007669"/>
    <property type="project" value="UniProtKB-SubCell"/>
</dbReference>
<feature type="region of interest" description="Disordered" evidence="9">
    <location>
        <begin position="82"/>
        <end position="129"/>
    </location>
</feature>
<evidence type="ECO:0000256" key="8">
    <source>
        <dbReference type="SAM" id="Coils"/>
    </source>
</evidence>
<dbReference type="SMART" id="SM00066">
    <property type="entry name" value="GAL4"/>
    <property type="match status" value="1"/>
</dbReference>
<organism evidence="11 12">
    <name type="scientific">Dekkera bruxellensis</name>
    <name type="common">Brettanomyces custersii</name>
    <dbReference type="NCBI Taxonomy" id="5007"/>
    <lineage>
        <taxon>Eukaryota</taxon>
        <taxon>Fungi</taxon>
        <taxon>Dikarya</taxon>
        <taxon>Ascomycota</taxon>
        <taxon>Saccharomycotina</taxon>
        <taxon>Pichiomycetes</taxon>
        <taxon>Pichiales</taxon>
        <taxon>Pichiaceae</taxon>
        <taxon>Brettanomyces</taxon>
    </lineage>
</organism>
<comment type="subcellular location">
    <subcellularLocation>
        <location evidence="1">Nucleus</location>
    </subcellularLocation>
</comment>
<dbReference type="CDD" id="cd12148">
    <property type="entry name" value="fungal_TF_MHR"/>
    <property type="match status" value="1"/>
</dbReference>
<keyword evidence="7" id="KW-0539">Nucleus</keyword>
<evidence type="ECO:0000256" key="4">
    <source>
        <dbReference type="ARBA" id="ARBA00023015"/>
    </source>
</evidence>
<name>A0A7D9H1E4_DEKBR</name>
<dbReference type="PANTHER" id="PTHR31313:SF81">
    <property type="entry name" value="TY1 ENHANCER ACTIVATOR"/>
    <property type="match status" value="1"/>
</dbReference>
<dbReference type="Pfam" id="PF00172">
    <property type="entry name" value="Zn_clus"/>
    <property type="match status" value="1"/>
</dbReference>
<keyword evidence="6" id="KW-0804">Transcription</keyword>
<dbReference type="PROSITE" id="PS00463">
    <property type="entry name" value="ZN2_CY6_FUNGAL_1"/>
    <property type="match status" value="1"/>
</dbReference>
<feature type="coiled-coil region" evidence="8">
    <location>
        <begin position="54"/>
        <end position="81"/>
    </location>
</feature>
<keyword evidence="12" id="KW-1185">Reference proteome</keyword>
<dbReference type="GO" id="GO:0006351">
    <property type="term" value="P:DNA-templated transcription"/>
    <property type="evidence" value="ECO:0007669"/>
    <property type="project" value="InterPro"/>
</dbReference>
<evidence type="ECO:0000256" key="2">
    <source>
        <dbReference type="ARBA" id="ARBA00022723"/>
    </source>
</evidence>
<keyword evidence="4" id="KW-0805">Transcription regulation</keyword>
<keyword evidence="3" id="KW-0862">Zinc</keyword>
<dbReference type="GO" id="GO:0003677">
    <property type="term" value="F:DNA binding"/>
    <property type="evidence" value="ECO:0007669"/>
    <property type="project" value="UniProtKB-KW"/>
</dbReference>
<dbReference type="Proteomes" id="UP000478008">
    <property type="component" value="Unassembled WGS sequence"/>
</dbReference>
<proteinExistence type="predicted"/>
<feature type="compositionally biased region" description="Basic residues" evidence="9">
    <location>
        <begin position="92"/>
        <end position="104"/>
    </location>
</feature>
<keyword evidence="8" id="KW-0175">Coiled coil</keyword>
<gene>
    <name evidence="11" type="ORF">DEBR0S2_19460G</name>
</gene>
<dbReference type="PANTHER" id="PTHR31313">
    <property type="entry name" value="TY1 ENHANCER ACTIVATOR"/>
    <property type="match status" value="1"/>
</dbReference>
<dbReference type="PROSITE" id="PS50048">
    <property type="entry name" value="ZN2_CY6_FUNGAL_2"/>
    <property type="match status" value="1"/>
</dbReference>
<evidence type="ECO:0000256" key="7">
    <source>
        <dbReference type="ARBA" id="ARBA00023242"/>
    </source>
</evidence>
<evidence type="ECO:0000256" key="3">
    <source>
        <dbReference type="ARBA" id="ARBA00022833"/>
    </source>
</evidence>
<dbReference type="EMBL" id="CABFWN010000002">
    <property type="protein sequence ID" value="VUG17927.1"/>
    <property type="molecule type" value="Genomic_DNA"/>
</dbReference>
<feature type="domain" description="Zn(2)-C6 fungal-type" evidence="10">
    <location>
        <begin position="16"/>
        <end position="47"/>
    </location>
</feature>
<sequence>MGSKAHKKRRRISSRACVNCRAKKIKCDCEKRFPCTHCKNNSKQCILVEDKRAYRQTSDYIQSLEKRVKDYEDEIARLKQLGDPKHDSVVNQRRKLRNGGKKSGGKSSNTGDLTPESSNDNSLTSDSVNKPEVLPITEHRIVTENSYKYPWPRAFGSKFNTEPVSVYGPTSVFDCIPVKFNRADSNGEDKALELGQLNKDVRIIACIKLFFNWLYPDLHMFIHREAFLLDFFHPKEDDMCSSYCSKELVYAVAAIGASVSANDEISGQSYNFYRMALSGLLIDFEHPSIPAMQAFDLLGLYDIYNGRNNSGWILTGMGLRMGFNLGYQLNPKSWKVSGTKNNVSDLTISIRSRIFWGSFVLDHFVSLLLGRPALLQISDTTIQESEATPDIDWIGEYTFPGYSKVIDISTPLRSIVRLLVLADDVLHKIFFTVGQRVNLLQESNDKIAGWRDSLPDSLVWDSVSLRTRATDPTRMLHIYYYYIVQLCLNRPFVKVDNACSSEVCDNAIADLYVAIKAFTGTHGYHKCSVVIIYACIISVSVILLSASKKSDENSNDESSMLLLCLSDAQKEHFFTFMDTLHRLSKTWNLSRKSYEMISHKLSKDYGLNFYQQYKIYQQESRNSSSSSSLGTPESGEVNHNGVFTDYQDSTSIDYTELLYNSFGGPPLLMNPDIVSTDWESLFPDLFGPDEFG</sequence>
<reference evidence="11 12" key="1">
    <citation type="submission" date="2019-07" db="EMBL/GenBank/DDBJ databases">
        <authorList>
            <person name="Friedrich A."/>
            <person name="Schacherer J."/>
        </authorList>
    </citation>
    <scope>NUCLEOTIDE SEQUENCE [LARGE SCALE GENOMIC DNA]</scope>
</reference>
<feature type="region of interest" description="Disordered" evidence="9">
    <location>
        <begin position="621"/>
        <end position="642"/>
    </location>
</feature>
<evidence type="ECO:0000256" key="6">
    <source>
        <dbReference type="ARBA" id="ARBA00023163"/>
    </source>
</evidence>
<dbReference type="GO" id="GO:0008270">
    <property type="term" value="F:zinc ion binding"/>
    <property type="evidence" value="ECO:0007669"/>
    <property type="project" value="InterPro"/>
</dbReference>
<dbReference type="Gene3D" id="4.10.240.10">
    <property type="entry name" value="Zn(2)-C6 fungal-type DNA-binding domain"/>
    <property type="match status" value="1"/>
</dbReference>
<dbReference type="Pfam" id="PF04082">
    <property type="entry name" value="Fungal_trans"/>
    <property type="match status" value="1"/>
</dbReference>
<evidence type="ECO:0000256" key="5">
    <source>
        <dbReference type="ARBA" id="ARBA00023125"/>
    </source>
</evidence>
<dbReference type="CDD" id="cd00067">
    <property type="entry name" value="GAL4"/>
    <property type="match status" value="1"/>
</dbReference>